<protein>
    <submittedName>
        <fullName evidence="1">CDP-alcohol phosphatidyltransferase family protein</fullName>
    </submittedName>
</protein>
<organism evidence="1 2">
    <name type="scientific">Vreelandella aquamarina</name>
    <dbReference type="NCBI Taxonomy" id="77097"/>
    <lineage>
        <taxon>Bacteria</taxon>
        <taxon>Pseudomonadati</taxon>
        <taxon>Pseudomonadota</taxon>
        <taxon>Gammaproteobacteria</taxon>
        <taxon>Oceanospirillales</taxon>
        <taxon>Halomonadaceae</taxon>
        <taxon>Vreelandella</taxon>
    </lineage>
</organism>
<reference evidence="1" key="1">
    <citation type="submission" date="2020-06" db="EMBL/GenBank/DDBJ databases">
        <title>Whole Genome Sequence of Halomonas aquamarina MB598.</title>
        <authorList>
            <person name="Pervaiz M."/>
            <person name="Fariq A."/>
            <person name="Yasmin A."/>
            <person name="Welch M."/>
        </authorList>
    </citation>
    <scope>NUCLEOTIDE SEQUENCE</scope>
    <source>
        <strain evidence="1">MB598</strain>
    </source>
</reference>
<gene>
    <name evidence="1" type="ORF">HW452_11525</name>
</gene>
<accession>A0ACC5VXA5</accession>
<evidence type="ECO:0000313" key="1">
    <source>
        <dbReference type="EMBL" id="MBZ5488154.1"/>
    </source>
</evidence>
<sequence>MRRLFTARPVHALPNRIYTVVELLVGSVLLLTLGSVFPQLIPQSAHWGLAYTAYALIGLFVLICWSQGSLGWANRITLLRAVLVALVAGALAYDSFAQVIWLWLGVATVALLLDGVDGWVARRTRSFSSFGARFDMELDALLILLLCIGLIRLESLGLWVLLIGVMRYLFVAAGWYFSWLSQPLHASFRRKLVCVWQVSALLLALTPLTHPFLASLLALSALASLAYSFGMDSWWLYKQSRR</sequence>
<evidence type="ECO:0000313" key="2">
    <source>
        <dbReference type="Proteomes" id="UP001319846"/>
    </source>
</evidence>
<dbReference type="Proteomes" id="UP001319846">
    <property type="component" value="Unassembled WGS sequence"/>
</dbReference>
<comment type="caution">
    <text evidence="1">The sequence shown here is derived from an EMBL/GenBank/DDBJ whole genome shotgun (WGS) entry which is preliminary data.</text>
</comment>
<keyword evidence="2" id="KW-1185">Reference proteome</keyword>
<dbReference type="EMBL" id="JABYQT010000006">
    <property type="protein sequence ID" value="MBZ5488154.1"/>
    <property type="molecule type" value="Genomic_DNA"/>
</dbReference>
<name>A0ACC5VXA5_9GAMM</name>
<proteinExistence type="predicted"/>